<comment type="caution">
    <text evidence="2">The sequence shown here is derived from an EMBL/GenBank/DDBJ whole genome shotgun (WGS) entry which is preliminary data.</text>
</comment>
<proteinExistence type="predicted"/>
<feature type="compositionally biased region" description="Basic and acidic residues" evidence="1">
    <location>
        <begin position="34"/>
        <end position="43"/>
    </location>
</feature>
<evidence type="ECO:0000313" key="3">
    <source>
        <dbReference type="EMBL" id="CAF3603178.1"/>
    </source>
</evidence>
<organism evidence="2 4">
    <name type="scientific">Didymodactylos carnosus</name>
    <dbReference type="NCBI Taxonomy" id="1234261"/>
    <lineage>
        <taxon>Eukaryota</taxon>
        <taxon>Metazoa</taxon>
        <taxon>Spiralia</taxon>
        <taxon>Gnathifera</taxon>
        <taxon>Rotifera</taxon>
        <taxon>Eurotatoria</taxon>
        <taxon>Bdelloidea</taxon>
        <taxon>Philodinida</taxon>
        <taxon>Philodinidae</taxon>
        <taxon>Didymodactylos</taxon>
    </lineage>
</organism>
<gene>
    <name evidence="2" type="ORF">GPM918_LOCUS4341</name>
    <name evidence="3" type="ORF">SRO942_LOCUS4342</name>
</gene>
<keyword evidence="4" id="KW-1185">Reference proteome</keyword>
<feature type="compositionally biased region" description="Basic and acidic residues" evidence="1">
    <location>
        <begin position="170"/>
        <end position="184"/>
    </location>
</feature>
<reference evidence="2" key="1">
    <citation type="submission" date="2021-02" db="EMBL/GenBank/DDBJ databases">
        <authorList>
            <person name="Nowell W R."/>
        </authorList>
    </citation>
    <scope>NUCLEOTIDE SEQUENCE</scope>
</reference>
<name>A0A813TT50_9BILA</name>
<feature type="compositionally biased region" description="Acidic residues" evidence="1">
    <location>
        <begin position="159"/>
        <end position="169"/>
    </location>
</feature>
<feature type="compositionally biased region" description="Acidic residues" evidence="1">
    <location>
        <begin position="44"/>
        <end position="55"/>
    </location>
</feature>
<feature type="region of interest" description="Disordered" evidence="1">
    <location>
        <begin position="158"/>
        <end position="200"/>
    </location>
</feature>
<protein>
    <submittedName>
        <fullName evidence="2">Uncharacterized protein</fullName>
    </submittedName>
</protein>
<accession>A0A813TT50</accession>
<evidence type="ECO:0000256" key="1">
    <source>
        <dbReference type="SAM" id="MobiDB-lite"/>
    </source>
</evidence>
<evidence type="ECO:0000313" key="4">
    <source>
        <dbReference type="Proteomes" id="UP000663829"/>
    </source>
</evidence>
<dbReference type="AlphaFoldDB" id="A0A813TT50"/>
<dbReference type="Proteomes" id="UP000681722">
    <property type="component" value="Unassembled WGS sequence"/>
</dbReference>
<evidence type="ECO:0000313" key="2">
    <source>
        <dbReference type="EMBL" id="CAF0816977.1"/>
    </source>
</evidence>
<sequence length="200" mass="22809">MSTQFSTPQLPTFITASNKEIPVPKSTSLARAARLLEEKKSDSDEKDVSDEDDGDFFYGEKNSTSARTIAATTTVDEIDDDELSRIASMYENEQQQEQPSIVQKLIDFNDVQAPLKERKTLLENDNMDDDELCNAFDKYNEEIDSETRRNCLEYLDSLLNDDDDDDDEQENKSESMDNGCDTKSKQRNVTMSPVFLNKKN</sequence>
<dbReference type="EMBL" id="CAJNOQ010000579">
    <property type="protein sequence ID" value="CAF0816977.1"/>
    <property type="molecule type" value="Genomic_DNA"/>
</dbReference>
<dbReference type="Proteomes" id="UP000663829">
    <property type="component" value="Unassembled WGS sequence"/>
</dbReference>
<dbReference type="EMBL" id="CAJOBC010000579">
    <property type="protein sequence ID" value="CAF3603178.1"/>
    <property type="molecule type" value="Genomic_DNA"/>
</dbReference>
<feature type="region of interest" description="Disordered" evidence="1">
    <location>
        <begin position="1"/>
        <end position="62"/>
    </location>
</feature>
<feature type="compositionally biased region" description="Polar residues" evidence="1">
    <location>
        <begin position="1"/>
        <end position="18"/>
    </location>
</feature>